<evidence type="ECO:0000313" key="9">
    <source>
        <dbReference type="Proteomes" id="UP000324585"/>
    </source>
</evidence>
<protein>
    <recommendedName>
        <fullName evidence="7">Derlin</fullName>
    </recommendedName>
</protein>
<name>A0A5J4Z6C4_PORPP</name>
<evidence type="ECO:0000256" key="7">
    <source>
        <dbReference type="RuleBase" id="RU363059"/>
    </source>
</evidence>
<dbReference type="SUPFAM" id="SSF144091">
    <property type="entry name" value="Rhomboid-like"/>
    <property type="match status" value="1"/>
</dbReference>
<feature type="transmembrane region" description="Helical" evidence="7">
    <location>
        <begin position="211"/>
        <end position="244"/>
    </location>
</feature>
<keyword evidence="3 7" id="KW-0812">Transmembrane</keyword>
<keyword evidence="5 7" id="KW-1133">Transmembrane helix</keyword>
<keyword evidence="6 7" id="KW-0472">Membrane</keyword>
<evidence type="ECO:0000256" key="3">
    <source>
        <dbReference type="ARBA" id="ARBA00022692"/>
    </source>
</evidence>
<organism evidence="8 9">
    <name type="scientific">Porphyridium purpureum</name>
    <name type="common">Red alga</name>
    <name type="synonym">Porphyridium cruentum</name>
    <dbReference type="NCBI Taxonomy" id="35688"/>
    <lineage>
        <taxon>Eukaryota</taxon>
        <taxon>Rhodophyta</taxon>
        <taxon>Bangiophyceae</taxon>
        <taxon>Porphyridiales</taxon>
        <taxon>Porphyridiaceae</taxon>
        <taxon>Porphyridium</taxon>
    </lineage>
</organism>
<accession>A0A5J4Z6C4</accession>
<dbReference type="Proteomes" id="UP000324585">
    <property type="component" value="Unassembled WGS sequence"/>
</dbReference>
<dbReference type="OrthoDB" id="1716531at2759"/>
<comment type="similarity">
    <text evidence="2 7">Belongs to the derlin family.</text>
</comment>
<dbReference type="InterPro" id="IPR035952">
    <property type="entry name" value="Rhomboid-like_sf"/>
</dbReference>
<dbReference type="AlphaFoldDB" id="A0A5J4Z6C4"/>
<dbReference type="FunFam" id="1.20.1540.10:FF:000016">
    <property type="entry name" value="Derlin"/>
    <property type="match status" value="1"/>
</dbReference>
<keyword evidence="9" id="KW-1185">Reference proteome</keyword>
<evidence type="ECO:0000313" key="8">
    <source>
        <dbReference type="EMBL" id="KAA8499609.1"/>
    </source>
</evidence>
<dbReference type="GO" id="GO:0051603">
    <property type="term" value="P:proteolysis involved in protein catabolic process"/>
    <property type="evidence" value="ECO:0007669"/>
    <property type="project" value="UniProtKB-ARBA"/>
</dbReference>
<comment type="subcellular location">
    <subcellularLocation>
        <location evidence="1 7">Endoplasmic reticulum membrane</location>
        <topology evidence="1 7">Multi-pass membrane protein</topology>
    </subcellularLocation>
</comment>
<feature type="transmembrane region" description="Helical" evidence="7">
    <location>
        <begin position="157"/>
        <end position="190"/>
    </location>
</feature>
<dbReference type="InterPro" id="IPR007599">
    <property type="entry name" value="DER1"/>
</dbReference>
<comment type="caution">
    <text evidence="7">Lacks conserved residue(s) required for the propagation of feature annotation.</text>
</comment>
<evidence type="ECO:0000256" key="6">
    <source>
        <dbReference type="ARBA" id="ARBA00023136"/>
    </source>
</evidence>
<dbReference type="GO" id="GO:0033554">
    <property type="term" value="P:cellular response to stress"/>
    <property type="evidence" value="ECO:0007669"/>
    <property type="project" value="UniProtKB-ARBA"/>
</dbReference>
<sequence length="303" mass="34917">MVRGEDRNRFWKRFTAFSIKNGNREERRAERDGTENARVRVFVCGSEVHGHWLGIEESRDMALVMEFFNSVPPITRTYVGLSVLTTVACALDLVSPLKLYLNWSAVFRRMQVWRVFTNFFFFGSFGLDFVFHMYFLYRYSKLLEFNSFRGRTADFLYMLMFGSIMLLLFSPITPSIVFLGPSLSFMMVYVWGRRNELEHLSFLGLFRFRAPYLPWVLLVFSIVLGSSPVIDLLGIFAGHIYFYLVDVYPQISGVHLLKTPRILCQLVGFNEAAAAYAVANAAGQQQRRNADGANFGWGQGRNL</sequence>
<dbReference type="PANTHER" id="PTHR11009">
    <property type="entry name" value="DER1-LIKE PROTEIN, DERLIN"/>
    <property type="match status" value="1"/>
</dbReference>
<evidence type="ECO:0000256" key="1">
    <source>
        <dbReference type="ARBA" id="ARBA00004477"/>
    </source>
</evidence>
<dbReference type="OMA" id="FKSQYWR"/>
<dbReference type="Pfam" id="PF04511">
    <property type="entry name" value="DER1"/>
    <property type="match status" value="1"/>
</dbReference>
<reference evidence="9" key="1">
    <citation type="journal article" date="2019" name="Nat. Commun.">
        <title>Expansion of phycobilisome linker gene families in mesophilic red algae.</title>
        <authorList>
            <person name="Lee J."/>
            <person name="Kim D."/>
            <person name="Bhattacharya D."/>
            <person name="Yoon H.S."/>
        </authorList>
    </citation>
    <scope>NUCLEOTIDE SEQUENCE [LARGE SCALE GENOMIC DNA]</scope>
    <source>
        <strain evidence="9">CCMP 1328</strain>
    </source>
</reference>
<evidence type="ECO:0000256" key="2">
    <source>
        <dbReference type="ARBA" id="ARBA00008917"/>
    </source>
</evidence>
<comment type="caution">
    <text evidence="8">The sequence shown here is derived from an EMBL/GenBank/DDBJ whole genome shotgun (WGS) entry which is preliminary data.</text>
</comment>
<dbReference type="EMBL" id="VRMN01000001">
    <property type="protein sequence ID" value="KAA8499609.1"/>
    <property type="molecule type" value="Genomic_DNA"/>
</dbReference>
<gene>
    <name evidence="8" type="ORF">FVE85_7194</name>
</gene>
<proteinExistence type="inferred from homology"/>
<evidence type="ECO:0000256" key="5">
    <source>
        <dbReference type="ARBA" id="ARBA00022989"/>
    </source>
</evidence>
<evidence type="ECO:0000256" key="4">
    <source>
        <dbReference type="ARBA" id="ARBA00022824"/>
    </source>
</evidence>
<keyword evidence="4 7" id="KW-0256">Endoplasmic reticulum</keyword>
<feature type="transmembrane region" description="Helical" evidence="7">
    <location>
        <begin position="115"/>
        <end position="137"/>
    </location>
</feature>
<dbReference type="GO" id="GO:0005789">
    <property type="term" value="C:endoplasmic reticulum membrane"/>
    <property type="evidence" value="ECO:0007669"/>
    <property type="project" value="UniProtKB-SubCell"/>
</dbReference>
<comment type="function">
    <text evidence="7">May be involved in the degradation of misfolded endoplasmic reticulum (ER) luminal proteins.</text>
</comment>